<protein>
    <submittedName>
        <fullName evidence="2">Uncharacterized protein</fullName>
    </submittedName>
</protein>
<gene>
    <name evidence="2" type="ORF">Tco_0938219</name>
</gene>
<feature type="region of interest" description="Disordered" evidence="1">
    <location>
        <begin position="1"/>
        <end position="20"/>
    </location>
</feature>
<reference evidence="2" key="1">
    <citation type="journal article" date="2022" name="Int. J. Mol. Sci.">
        <title>Draft Genome of Tanacetum Coccineum: Genomic Comparison of Closely Related Tanacetum-Family Plants.</title>
        <authorList>
            <person name="Yamashiro T."/>
            <person name="Shiraishi A."/>
            <person name="Nakayama K."/>
            <person name="Satake H."/>
        </authorList>
    </citation>
    <scope>NUCLEOTIDE SEQUENCE</scope>
</reference>
<name>A0ABQ5DMP5_9ASTR</name>
<feature type="compositionally biased region" description="Basic and acidic residues" evidence="1">
    <location>
        <begin position="180"/>
        <end position="191"/>
    </location>
</feature>
<evidence type="ECO:0000313" key="3">
    <source>
        <dbReference type="Proteomes" id="UP001151760"/>
    </source>
</evidence>
<proteinExistence type="predicted"/>
<feature type="compositionally biased region" description="Basic and acidic residues" evidence="1">
    <location>
        <begin position="162"/>
        <end position="171"/>
    </location>
</feature>
<comment type="caution">
    <text evidence="2">The sequence shown here is derived from an EMBL/GenBank/DDBJ whole genome shotgun (WGS) entry which is preliminary data.</text>
</comment>
<feature type="region of interest" description="Disordered" evidence="1">
    <location>
        <begin position="162"/>
        <end position="202"/>
    </location>
</feature>
<feature type="compositionally biased region" description="Polar residues" evidence="1">
    <location>
        <begin position="193"/>
        <end position="202"/>
    </location>
</feature>
<evidence type="ECO:0000313" key="2">
    <source>
        <dbReference type="EMBL" id="GJT38354.1"/>
    </source>
</evidence>
<sequence length="202" mass="22609">MPPRKAPRTRTTPATTTNTTSVTNAQLQVMIDEGVVAALATRDANRSTNGEDSHNLGLRVMDALTIPVSVEENLRDPIDIKVDIIHPEPVVAVAFPAAAVVTTLARHEEAIRGIHEHFQGVPIEEEMSTLRFRIGMAKAENASLRDKIKTMEAIEMVTRSQEKRARMEMERQLASVQESQRQDRENFRKLQELVTSQLGRHP</sequence>
<dbReference type="Proteomes" id="UP001151760">
    <property type="component" value="Unassembled WGS sequence"/>
</dbReference>
<reference evidence="2" key="2">
    <citation type="submission" date="2022-01" db="EMBL/GenBank/DDBJ databases">
        <authorList>
            <person name="Yamashiro T."/>
            <person name="Shiraishi A."/>
            <person name="Satake H."/>
            <person name="Nakayama K."/>
        </authorList>
    </citation>
    <scope>NUCLEOTIDE SEQUENCE</scope>
</reference>
<dbReference type="EMBL" id="BQNB010015297">
    <property type="protein sequence ID" value="GJT38354.1"/>
    <property type="molecule type" value="Genomic_DNA"/>
</dbReference>
<organism evidence="2 3">
    <name type="scientific">Tanacetum coccineum</name>
    <dbReference type="NCBI Taxonomy" id="301880"/>
    <lineage>
        <taxon>Eukaryota</taxon>
        <taxon>Viridiplantae</taxon>
        <taxon>Streptophyta</taxon>
        <taxon>Embryophyta</taxon>
        <taxon>Tracheophyta</taxon>
        <taxon>Spermatophyta</taxon>
        <taxon>Magnoliopsida</taxon>
        <taxon>eudicotyledons</taxon>
        <taxon>Gunneridae</taxon>
        <taxon>Pentapetalae</taxon>
        <taxon>asterids</taxon>
        <taxon>campanulids</taxon>
        <taxon>Asterales</taxon>
        <taxon>Asteraceae</taxon>
        <taxon>Asteroideae</taxon>
        <taxon>Anthemideae</taxon>
        <taxon>Anthemidinae</taxon>
        <taxon>Tanacetum</taxon>
    </lineage>
</organism>
<feature type="compositionally biased region" description="Low complexity" evidence="1">
    <location>
        <begin position="9"/>
        <end position="20"/>
    </location>
</feature>
<evidence type="ECO:0000256" key="1">
    <source>
        <dbReference type="SAM" id="MobiDB-lite"/>
    </source>
</evidence>
<accession>A0ABQ5DMP5</accession>
<keyword evidence="3" id="KW-1185">Reference proteome</keyword>